<evidence type="ECO:0000313" key="5">
    <source>
        <dbReference type="EMBL" id="WAW10044.1"/>
    </source>
</evidence>
<dbReference type="RefSeq" id="WP_269309047.1">
    <property type="nucleotide sequence ID" value="NZ_CP098242.1"/>
</dbReference>
<dbReference type="PANTHER" id="PTHR37419">
    <property type="entry name" value="SERINE/THREONINE-PROTEIN KINASE TOXIN HIPA"/>
    <property type="match status" value="1"/>
</dbReference>
<keyword evidence="2" id="KW-0808">Transferase</keyword>
<keyword evidence="6" id="KW-1185">Reference proteome</keyword>
<evidence type="ECO:0000256" key="1">
    <source>
        <dbReference type="ARBA" id="ARBA00010164"/>
    </source>
</evidence>
<dbReference type="AlphaFoldDB" id="A0A9E9LYV1"/>
<evidence type="ECO:0000259" key="4">
    <source>
        <dbReference type="Pfam" id="PF07804"/>
    </source>
</evidence>
<dbReference type="PANTHER" id="PTHR37419:SF8">
    <property type="entry name" value="TOXIN YJJJ"/>
    <property type="match status" value="1"/>
</dbReference>
<dbReference type="InterPro" id="IPR012893">
    <property type="entry name" value="HipA-like_C"/>
</dbReference>
<feature type="domain" description="HipA-like C-terminal" evidence="4">
    <location>
        <begin position="161"/>
        <end position="370"/>
    </location>
</feature>
<organism evidence="5 6">
    <name type="scientific">Oxalobacter vibrioformis</name>
    <dbReference type="NCBI Taxonomy" id="933080"/>
    <lineage>
        <taxon>Bacteria</taxon>
        <taxon>Pseudomonadati</taxon>
        <taxon>Pseudomonadota</taxon>
        <taxon>Betaproteobacteria</taxon>
        <taxon>Burkholderiales</taxon>
        <taxon>Oxalobacteraceae</taxon>
        <taxon>Oxalobacter</taxon>
    </lineage>
</organism>
<keyword evidence="3" id="KW-0418">Kinase</keyword>
<evidence type="ECO:0000256" key="3">
    <source>
        <dbReference type="ARBA" id="ARBA00022777"/>
    </source>
</evidence>
<comment type="similarity">
    <text evidence="1">Belongs to the HipA Ser/Thr kinase family.</text>
</comment>
<sequence>MQCTIEIFKNNWWQECCTVTVDDIAVGRNSSSVTTFNPDYLFEGHQAPSLRFSPQSTTLELPHWPSFLLDLIPQGDGRQYLQEVLELSDGPEADWRMLLTGAINPVGQIRVREAADAYKVRMRQLDPKWWEQGFTTEEVLSRSDAFAEHFDAHGIFSAGATSVQGLAPKLLLVQGKDGLWYADATLPDSRVARHVILKLSRARNMADWTILQHEAAYMRLARDMGLFTTGDMPEWKNDMLFVPRFDRLVTPGRVIRHQQESMVSLAGLIDPETGVTHNRILETLRQYVSDPHQATLEYLRRDIMNLALGNTDNSPYNTAVQTVNGQTRLTPLYDFAPMYLDRDDISRTLEWVDENGNELANWADILNALPFSDAEKTALRNELRTFGQRMEKLEALMAQHGVSDDIMTDRYYGIQNQRWQLREL</sequence>
<dbReference type="GO" id="GO:0004674">
    <property type="term" value="F:protein serine/threonine kinase activity"/>
    <property type="evidence" value="ECO:0007669"/>
    <property type="project" value="TreeGrafter"/>
</dbReference>
<evidence type="ECO:0000256" key="2">
    <source>
        <dbReference type="ARBA" id="ARBA00022679"/>
    </source>
</evidence>
<dbReference type="KEGG" id="ovb:NB640_12640"/>
<dbReference type="GO" id="GO:0005829">
    <property type="term" value="C:cytosol"/>
    <property type="evidence" value="ECO:0007669"/>
    <property type="project" value="TreeGrafter"/>
</dbReference>
<proteinExistence type="inferred from homology"/>
<protein>
    <submittedName>
        <fullName evidence="5">HipA domain-containing protein</fullName>
    </submittedName>
</protein>
<dbReference type="Pfam" id="PF07804">
    <property type="entry name" value="HipA_C"/>
    <property type="match status" value="1"/>
</dbReference>
<dbReference type="InterPro" id="IPR052028">
    <property type="entry name" value="HipA_Ser/Thr_kinase"/>
</dbReference>
<dbReference type="EMBL" id="CP098242">
    <property type="protein sequence ID" value="WAW10044.1"/>
    <property type="molecule type" value="Genomic_DNA"/>
</dbReference>
<evidence type="ECO:0000313" key="6">
    <source>
        <dbReference type="Proteomes" id="UP001156215"/>
    </source>
</evidence>
<name>A0A9E9LYV1_9BURK</name>
<gene>
    <name evidence="5" type="ORF">NB640_12640</name>
</gene>
<reference evidence="5" key="1">
    <citation type="journal article" date="2022" name="Front. Microbiol.">
        <title>New perspectives on an old grouping: The genomic and phenotypic variability of Oxalobacter formigenes and the implications for calcium oxalate stone prevention.</title>
        <authorList>
            <person name="Chmiel J.A."/>
            <person name="Carr C."/>
            <person name="Stuivenberg G.A."/>
            <person name="Venema R."/>
            <person name="Chanyi R.M."/>
            <person name="Al K.F."/>
            <person name="Giguere D."/>
            <person name="Say H."/>
            <person name="Akouris P.P."/>
            <person name="Dominguez Romero S.A."/>
            <person name="Kwong A."/>
            <person name="Tai V."/>
            <person name="Koval S.F."/>
            <person name="Razvi H."/>
            <person name="Bjazevic J."/>
            <person name="Burton J.P."/>
        </authorList>
    </citation>
    <scope>NUCLEOTIDE SEQUENCE</scope>
    <source>
        <strain evidence="5">WoOx3</strain>
    </source>
</reference>
<dbReference type="Proteomes" id="UP001156215">
    <property type="component" value="Chromosome"/>
</dbReference>
<accession>A0A9E9LYV1</accession>